<comment type="caution">
    <text evidence="1">The sequence shown here is derived from an EMBL/GenBank/DDBJ whole genome shotgun (WGS) entry which is preliminary data.</text>
</comment>
<organism evidence="1 2">
    <name type="scientific">Dryococelus australis</name>
    <dbReference type="NCBI Taxonomy" id="614101"/>
    <lineage>
        <taxon>Eukaryota</taxon>
        <taxon>Metazoa</taxon>
        <taxon>Ecdysozoa</taxon>
        <taxon>Arthropoda</taxon>
        <taxon>Hexapoda</taxon>
        <taxon>Insecta</taxon>
        <taxon>Pterygota</taxon>
        <taxon>Neoptera</taxon>
        <taxon>Polyneoptera</taxon>
        <taxon>Phasmatodea</taxon>
        <taxon>Verophasmatodea</taxon>
        <taxon>Anareolatae</taxon>
        <taxon>Phasmatidae</taxon>
        <taxon>Eurycanthinae</taxon>
        <taxon>Dryococelus</taxon>
    </lineage>
</organism>
<dbReference type="EMBL" id="JARBHB010000009">
    <property type="protein sequence ID" value="KAJ8875942.1"/>
    <property type="molecule type" value="Genomic_DNA"/>
</dbReference>
<accession>A0ABQ9GV92</accession>
<proteinExistence type="predicted"/>
<evidence type="ECO:0000313" key="2">
    <source>
        <dbReference type="Proteomes" id="UP001159363"/>
    </source>
</evidence>
<sequence>MRGKNSSSNVIPAQTRILIKGDIESFPVKESHYSGRQRQYLDAKLNLTVMYQLFKDKHPNTKVSYQFYAKFFKDNFGLSFGRSQVDFCYVCEELKFKLRSPHLNDAAKRCAAAELLVHNRDYWNTYILRKLQWVSNNHSLSRLLLAMTDTRQFNKTEHFFMPCDRDFGIIKRYIKRHDRFFSVHELTELIIASSNTHIFIVKEITYADILDFKKWRQPYYKKNCISEETFRKSVQRDKKIHYDISNMMNLSYNTEVRGTIVAREFINGVVSHTFRLAQPGETSTILSYGTCLPIRKGSIENGKNQRFT</sequence>
<gene>
    <name evidence="1" type="ORF">PR048_023850</name>
</gene>
<keyword evidence="2" id="KW-1185">Reference proteome</keyword>
<evidence type="ECO:0000313" key="1">
    <source>
        <dbReference type="EMBL" id="KAJ8875942.1"/>
    </source>
</evidence>
<protein>
    <submittedName>
        <fullName evidence="1">Uncharacterized protein</fullName>
    </submittedName>
</protein>
<name>A0ABQ9GV92_9NEOP</name>
<reference evidence="1 2" key="1">
    <citation type="submission" date="2023-02" db="EMBL/GenBank/DDBJ databases">
        <title>LHISI_Scaffold_Assembly.</title>
        <authorList>
            <person name="Stuart O.P."/>
            <person name="Cleave R."/>
            <person name="Magrath M.J.L."/>
            <person name="Mikheyev A.S."/>
        </authorList>
    </citation>
    <scope>NUCLEOTIDE SEQUENCE [LARGE SCALE GENOMIC DNA]</scope>
    <source>
        <strain evidence="1">Daus_M_001</strain>
        <tissue evidence="1">Leg muscle</tissue>
    </source>
</reference>
<dbReference type="Proteomes" id="UP001159363">
    <property type="component" value="Chromosome 8"/>
</dbReference>